<gene>
    <name evidence="1" type="ORF">UFOPK1493_00410</name>
</gene>
<evidence type="ECO:0000313" key="1">
    <source>
        <dbReference type="EMBL" id="CAB4542518.1"/>
    </source>
</evidence>
<protein>
    <submittedName>
        <fullName evidence="1">Unannotated protein</fullName>
    </submittedName>
</protein>
<dbReference type="InterPro" id="IPR052036">
    <property type="entry name" value="Hydrolase/PRTase-associated"/>
</dbReference>
<sequence>MVSVGHPGSRIGVIYRPETERASHYVDADLVRQFDVVIHIDHTTAVEPLDAGVHWERGELPDTFPTGI</sequence>
<name>A0A6J6BWK4_9ZZZZ</name>
<dbReference type="InterPro" id="IPR007815">
    <property type="entry name" value="Emycin_Estase"/>
</dbReference>
<dbReference type="PANTHER" id="PTHR31299">
    <property type="entry name" value="ESTERASE, PUTATIVE (AFU_ORTHOLOGUE AFUA_1G05850)-RELATED"/>
    <property type="match status" value="1"/>
</dbReference>
<dbReference type="Pfam" id="PF05139">
    <property type="entry name" value="Erythro_esteras"/>
    <property type="match status" value="1"/>
</dbReference>
<dbReference type="GO" id="GO:0046677">
    <property type="term" value="P:response to antibiotic"/>
    <property type="evidence" value="ECO:0007669"/>
    <property type="project" value="InterPro"/>
</dbReference>
<dbReference type="EMBL" id="CAEZSR010000008">
    <property type="protein sequence ID" value="CAB4542518.1"/>
    <property type="molecule type" value="Genomic_DNA"/>
</dbReference>
<proteinExistence type="predicted"/>
<reference evidence="1" key="1">
    <citation type="submission" date="2020-05" db="EMBL/GenBank/DDBJ databases">
        <authorList>
            <person name="Chiriac C."/>
            <person name="Salcher M."/>
            <person name="Ghai R."/>
            <person name="Kavagutti S V."/>
        </authorList>
    </citation>
    <scope>NUCLEOTIDE SEQUENCE</scope>
</reference>
<accession>A0A6J6BWK4</accession>
<dbReference type="Gene3D" id="3.40.1660.10">
    <property type="entry name" value="EreA-like (biosynthetic domain)"/>
    <property type="match status" value="1"/>
</dbReference>
<dbReference type="PANTHER" id="PTHR31299:SF0">
    <property type="entry name" value="ESTERASE, PUTATIVE (AFU_ORTHOLOGUE AFUA_1G05850)-RELATED"/>
    <property type="match status" value="1"/>
</dbReference>
<organism evidence="1">
    <name type="scientific">freshwater metagenome</name>
    <dbReference type="NCBI Taxonomy" id="449393"/>
    <lineage>
        <taxon>unclassified sequences</taxon>
        <taxon>metagenomes</taxon>
        <taxon>ecological metagenomes</taxon>
    </lineage>
</organism>
<dbReference type="AlphaFoldDB" id="A0A6J6BWK4"/>
<dbReference type="SUPFAM" id="SSF159501">
    <property type="entry name" value="EreA/ChaN-like"/>
    <property type="match status" value="1"/>
</dbReference>